<evidence type="ECO:0000313" key="1">
    <source>
        <dbReference type="EMBL" id="XBC49760.1"/>
    </source>
</evidence>
<dbReference type="EMBL" id="CP142435">
    <property type="protein sequence ID" value="XBC49760.1"/>
    <property type="molecule type" value="Genomic_DNA"/>
</dbReference>
<dbReference type="AlphaFoldDB" id="A0AB74U0C5"/>
<dbReference type="Gene3D" id="3.40.50.300">
    <property type="entry name" value="P-loop containing nucleotide triphosphate hydrolases"/>
    <property type="match status" value="1"/>
</dbReference>
<protein>
    <submittedName>
        <fullName evidence="1">Uncharacterized protein</fullName>
    </submittedName>
</protein>
<dbReference type="RefSeq" id="WP_347301480.1">
    <property type="nucleotide sequence ID" value="NZ_CP142435.1"/>
</dbReference>
<sequence>MRLFLGKYKIIIVDEPTSNLDDRLARKIFSMIDELNATKIIITHDEKYIQQADKVLNLGDDEHEYQV</sequence>
<dbReference type="InterPro" id="IPR027417">
    <property type="entry name" value="P-loop_NTPase"/>
</dbReference>
<proteinExistence type="predicted"/>
<name>A0AB74U0C5_9LACT</name>
<dbReference type="SUPFAM" id="SSF52540">
    <property type="entry name" value="P-loop containing nucleoside triphosphate hydrolases"/>
    <property type="match status" value="1"/>
</dbReference>
<dbReference type="KEGG" id="dst:VUQ06_00645"/>
<accession>A0AB74U0C5</accession>
<gene>
    <name evidence="1" type="ORF">VUQ06_00645</name>
</gene>
<organism evidence="1">
    <name type="scientific">Dolosigranulum savutiense</name>
    <dbReference type="NCBI Taxonomy" id="3110288"/>
    <lineage>
        <taxon>Bacteria</taxon>
        <taxon>Bacillati</taxon>
        <taxon>Bacillota</taxon>
        <taxon>Bacilli</taxon>
        <taxon>Lactobacillales</taxon>
        <taxon>Carnobacteriaceae</taxon>
        <taxon>Dolosigranulum</taxon>
    </lineage>
</organism>
<reference evidence="1" key="1">
    <citation type="submission" date="2023-12" db="EMBL/GenBank/DDBJ databases">
        <title>Dolosigranulum savutii sp. nov. isolated from human upper respiratory samples collected in Botswana.</title>
        <authorList>
            <person name="Kelly M.S."/>
        </authorList>
    </citation>
    <scope>NUCLEOTIDE SEQUENCE</scope>
    <source>
        <strain evidence="1">MSK294</strain>
    </source>
</reference>